<protein>
    <recommendedName>
        <fullName evidence="2">Gliding motility protein GldL-like N-terminal domain-containing protein</fullName>
    </recommendedName>
</protein>
<proteinExistence type="predicted"/>
<dbReference type="KEGG" id="fnk:E1750_04990"/>
<reference evidence="4" key="1">
    <citation type="submission" date="2019-03" db="EMBL/GenBank/DDBJ databases">
        <title>Flavobacterium sp.</title>
        <authorList>
            <person name="Kim H."/>
        </authorList>
    </citation>
    <scope>NUCLEOTIDE SEQUENCE [LARGE SCALE GENOMIC DNA]</scope>
    <source>
        <strain evidence="4">GS13</strain>
    </source>
</reference>
<gene>
    <name evidence="3" type="ORF">E1750_04990</name>
</gene>
<dbReference type="Proteomes" id="UP000291124">
    <property type="component" value="Chromosome"/>
</dbReference>
<keyword evidence="1" id="KW-0472">Membrane</keyword>
<evidence type="ECO:0000313" key="4">
    <source>
        <dbReference type="Proteomes" id="UP000291124"/>
    </source>
</evidence>
<evidence type="ECO:0000256" key="1">
    <source>
        <dbReference type="SAM" id="Phobius"/>
    </source>
</evidence>
<dbReference type="Pfam" id="PF22827">
    <property type="entry name" value="GldL_N"/>
    <property type="match status" value="1"/>
</dbReference>
<feature type="domain" description="Gliding motility protein GldL-like N-terminal" evidence="2">
    <location>
        <begin position="12"/>
        <end position="46"/>
    </location>
</feature>
<accession>A0A4P6Y6W9</accession>
<dbReference type="RefSeq" id="WP_133275714.1">
    <property type="nucleotide sequence ID" value="NZ_CP037933.1"/>
</dbReference>
<keyword evidence="1" id="KW-1133">Transmembrane helix</keyword>
<dbReference type="EMBL" id="CP037933">
    <property type="protein sequence ID" value="QBN18186.1"/>
    <property type="molecule type" value="Genomic_DNA"/>
</dbReference>
<evidence type="ECO:0000259" key="2">
    <source>
        <dbReference type="Pfam" id="PF22827"/>
    </source>
</evidence>
<evidence type="ECO:0000313" key="3">
    <source>
        <dbReference type="EMBL" id="QBN18186.1"/>
    </source>
</evidence>
<dbReference type="InterPro" id="IPR055087">
    <property type="entry name" value="GldL-like_N"/>
</dbReference>
<keyword evidence="4" id="KW-1185">Reference proteome</keyword>
<sequence>MKNSQILVLFLIGAVLTVIGALFKITNERKDWTTFFLIIGMTFEAVAGIMLLLKLVKKNKNNTDSFLDS</sequence>
<name>A0A4P6Y6W9_9FLAO</name>
<keyword evidence="1" id="KW-0812">Transmembrane</keyword>
<dbReference type="AlphaFoldDB" id="A0A4P6Y6W9"/>
<feature type="transmembrane region" description="Helical" evidence="1">
    <location>
        <begin position="7"/>
        <end position="26"/>
    </location>
</feature>
<organism evidence="3 4">
    <name type="scientific">Flavobacterium nackdongense</name>
    <dbReference type="NCBI Taxonomy" id="2547394"/>
    <lineage>
        <taxon>Bacteria</taxon>
        <taxon>Pseudomonadati</taxon>
        <taxon>Bacteroidota</taxon>
        <taxon>Flavobacteriia</taxon>
        <taxon>Flavobacteriales</taxon>
        <taxon>Flavobacteriaceae</taxon>
        <taxon>Flavobacterium</taxon>
    </lineage>
</organism>
<feature type="transmembrane region" description="Helical" evidence="1">
    <location>
        <begin position="32"/>
        <end position="53"/>
    </location>
</feature>
<dbReference type="OrthoDB" id="1369183at2"/>